<feature type="compositionally biased region" description="Polar residues" evidence="1">
    <location>
        <begin position="204"/>
        <end position="221"/>
    </location>
</feature>
<name>A0AAD5KCL3_9FUNG</name>
<protein>
    <submittedName>
        <fullName evidence="2">Uncharacterized protein</fullName>
    </submittedName>
</protein>
<feature type="region of interest" description="Disordered" evidence="1">
    <location>
        <begin position="204"/>
        <end position="331"/>
    </location>
</feature>
<feature type="region of interest" description="Disordered" evidence="1">
    <location>
        <begin position="19"/>
        <end position="72"/>
    </location>
</feature>
<keyword evidence="3" id="KW-1185">Reference proteome</keyword>
<reference evidence="2" key="2">
    <citation type="submission" date="2023-02" db="EMBL/GenBank/DDBJ databases">
        <authorList>
            <consortium name="DOE Joint Genome Institute"/>
            <person name="Mondo S.J."/>
            <person name="Chang Y."/>
            <person name="Wang Y."/>
            <person name="Ahrendt S."/>
            <person name="Andreopoulos W."/>
            <person name="Barry K."/>
            <person name="Beard J."/>
            <person name="Benny G.L."/>
            <person name="Blankenship S."/>
            <person name="Bonito G."/>
            <person name="Cuomo C."/>
            <person name="Desiro A."/>
            <person name="Gervers K.A."/>
            <person name="Hundley H."/>
            <person name="Kuo A."/>
            <person name="LaButti K."/>
            <person name="Lang B.F."/>
            <person name="Lipzen A."/>
            <person name="O'Donnell K."/>
            <person name="Pangilinan J."/>
            <person name="Reynolds N."/>
            <person name="Sandor L."/>
            <person name="Smith M.W."/>
            <person name="Tsang A."/>
            <person name="Grigoriev I.V."/>
            <person name="Stajich J.E."/>
            <person name="Spatafora J.W."/>
        </authorList>
    </citation>
    <scope>NUCLEOTIDE SEQUENCE</scope>
    <source>
        <strain evidence="2">RSA 2281</strain>
    </source>
</reference>
<reference evidence="2" key="1">
    <citation type="journal article" date="2022" name="IScience">
        <title>Evolution of zygomycete secretomes and the origins of terrestrial fungal ecologies.</title>
        <authorList>
            <person name="Chang Y."/>
            <person name="Wang Y."/>
            <person name="Mondo S."/>
            <person name="Ahrendt S."/>
            <person name="Andreopoulos W."/>
            <person name="Barry K."/>
            <person name="Beard J."/>
            <person name="Benny G.L."/>
            <person name="Blankenship S."/>
            <person name="Bonito G."/>
            <person name="Cuomo C."/>
            <person name="Desiro A."/>
            <person name="Gervers K.A."/>
            <person name="Hundley H."/>
            <person name="Kuo A."/>
            <person name="LaButti K."/>
            <person name="Lang B.F."/>
            <person name="Lipzen A."/>
            <person name="O'Donnell K."/>
            <person name="Pangilinan J."/>
            <person name="Reynolds N."/>
            <person name="Sandor L."/>
            <person name="Smith M.E."/>
            <person name="Tsang A."/>
            <person name="Grigoriev I.V."/>
            <person name="Stajich J.E."/>
            <person name="Spatafora J.W."/>
        </authorList>
    </citation>
    <scope>NUCLEOTIDE SEQUENCE</scope>
    <source>
        <strain evidence="2">RSA 2281</strain>
    </source>
</reference>
<feature type="compositionally biased region" description="Polar residues" evidence="1">
    <location>
        <begin position="292"/>
        <end position="307"/>
    </location>
</feature>
<evidence type="ECO:0000256" key="1">
    <source>
        <dbReference type="SAM" id="MobiDB-lite"/>
    </source>
</evidence>
<accession>A0AAD5KCL3</accession>
<dbReference type="AlphaFoldDB" id="A0AAD5KCL3"/>
<gene>
    <name evidence="2" type="ORF">BDA99DRAFT_531246</name>
</gene>
<comment type="caution">
    <text evidence="2">The sequence shown here is derived from an EMBL/GenBank/DDBJ whole genome shotgun (WGS) entry which is preliminary data.</text>
</comment>
<organism evidence="2 3">
    <name type="scientific">Phascolomyces articulosus</name>
    <dbReference type="NCBI Taxonomy" id="60185"/>
    <lineage>
        <taxon>Eukaryota</taxon>
        <taxon>Fungi</taxon>
        <taxon>Fungi incertae sedis</taxon>
        <taxon>Mucoromycota</taxon>
        <taxon>Mucoromycotina</taxon>
        <taxon>Mucoromycetes</taxon>
        <taxon>Mucorales</taxon>
        <taxon>Lichtheimiaceae</taxon>
        <taxon>Phascolomyces</taxon>
    </lineage>
</organism>
<evidence type="ECO:0000313" key="3">
    <source>
        <dbReference type="Proteomes" id="UP001209540"/>
    </source>
</evidence>
<feature type="compositionally biased region" description="Basic residues" evidence="1">
    <location>
        <begin position="322"/>
        <end position="331"/>
    </location>
</feature>
<proteinExistence type="predicted"/>
<feature type="compositionally biased region" description="Acidic residues" evidence="1">
    <location>
        <begin position="33"/>
        <end position="42"/>
    </location>
</feature>
<sequence>MWIICSSVKKDAGTNSGNVLIEQSATRRQQRLDEDDENDDEGIGNGSETTASESTKENINEAITDPTTKNDGGNVELSEIWPPFYSSTIDELGCKSSLYYFWAWELGMINGIIIDGREKVTTGSRFWKSSGDVFGGRNASFWFLNIPTVKHSYEEDTRLPALVKLVIDEEDIVSFAGQAKSLGEKIYDFWSKSEMENYRNYSSIKTGGQYQSTGENGTASGRGQDGDGSATGRVVSTIDNESSSYDGSSSSSSSQHGTASGRARGRGRRGGGSASGMIRDISNESSSRDDLGSSNQESGISASSISQRGAGAKGRALERVGRITRSRTQIK</sequence>
<dbReference type="EMBL" id="JAIXMP010000001">
    <property type="protein sequence ID" value="KAI9278496.1"/>
    <property type="molecule type" value="Genomic_DNA"/>
</dbReference>
<feature type="compositionally biased region" description="Low complexity" evidence="1">
    <location>
        <begin position="242"/>
        <end position="262"/>
    </location>
</feature>
<dbReference type="Proteomes" id="UP001209540">
    <property type="component" value="Unassembled WGS sequence"/>
</dbReference>
<evidence type="ECO:0000313" key="2">
    <source>
        <dbReference type="EMBL" id="KAI9278496.1"/>
    </source>
</evidence>